<feature type="compositionally biased region" description="Basic residues" evidence="1">
    <location>
        <begin position="213"/>
        <end position="226"/>
    </location>
</feature>
<gene>
    <name evidence="2" type="ORF">Hypma_014970</name>
</gene>
<dbReference type="AlphaFoldDB" id="A0A369K8M7"/>
<feature type="region of interest" description="Disordered" evidence="1">
    <location>
        <begin position="57"/>
        <end position="101"/>
    </location>
</feature>
<accession>A0A369K8M7</accession>
<dbReference type="EMBL" id="LUEZ02000010">
    <property type="protein sequence ID" value="RDB29015.1"/>
    <property type="molecule type" value="Genomic_DNA"/>
</dbReference>
<dbReference type="InParanoid" id="A0A369K8M7"/>
<evidence type="ECO:0000313" key="2">
    <source>
        <dbReference type="EMBL" id="RDB29015.1"/>
    </source>
</evidence>
<dbReference type="OrthoDB" id="3269380at2759"/>
<organism evidence="2 3">
    <name type="scientific">Hypsizygus marmoreus</name>
    <name type="common">White beech mushroom</name>
    <name type="synonym">Agaricus marmoreus</name>
    <dbReference type="NCBI Taxonomy" id="39966"/>
    <lineage>
        <taxon>Eukaryota</taxon>
        <taxon>Fungi</taxon>
        <taxon>Dikarya</taxon>
        <taxon>Basidiomycota</taxon>
        <taxon>Agaricomycotina</taxon>
        <taxon>Agaricomycetes</taxon>
        <taxon>Agaricomycetidae</taxon>
        <taxon>Agaricales</taxon>
        <taxon>Tricholomatineae</taxon>
        <taxon>Lyophyllaceae</taxon>
        <taxon>Hypsizygus</taxon>
    </lineage>
</organism>
<sequence length="549" mass="57735">MNSTQTFSLPVDMDVDSTSSIEHIERTFCTNFSCCNILLPDLHALLDHLELSTSGGHTTIPSSPAGHRSPSSLSSPATSPPSTPGFHGSSSTPSSPIHPLPHFLTLSPAKHQFQDDINAGGAVGVGVDVHIQLPIPSIGDHYYHPDAYALAEYPTYEHCFHAAIASPPSSSITDFANCVPSSSSSSPSPPPLPASCSPPSKRKNGPLPPPPRLPKKQKTSTTKRSRGRPDAELAAAGKTGRRSRKAYQCPVRLHFLSFFPFPSLALSFPSLFLFPFSRSSPSSSAPLALPFSLFPFPFSRSSLFPPLALPLSLLSHFLFLFLFSRTSSFPSLPLPLSVPSSRSVLILIVSFRFSQTPGCTKSYLNPNGLKYHQEKGTCKIEGEERGVVGVGVGVGVGKGGGKGKGKGKGWRGRPSATHAPAKFEFGYLHPPHYPTASSCNAIDQQLNEQHQNQQTQIPGPMPYIYQPQPRHWEGAGAVFGLDADVGGVVGVGGGDGGVNVGVGVGVGVNGDGDGGGGGGGGGEVEEDVYGYGYEVESYSVSVAHGAVYA</sequence>
<comment type="caution">
    <text evidence="2">The sequence shown here is derived from an EMBL/GenBank/DDBJ whole genome shotgun (WGS) entry which is preliminary data.</text>
</comment>
<proteinExistence type="predicted"/>
<reference evidence="2" key="1">
    <citation type="submission" date="2018-04" db="EMBL/GenBank/DDBJ databases">
        <title>Whole genome sequencing of Hypsizygus marmoreus.</title>
        <authorList>
            <person name="Choi I.-G."/>
            <person name="Min B."/>
            <person name="Kim J.-G."/>
            <person name="Kim S."/>
            <person name="Oh Y.-L."/>
            <person name="Kong W.-S."/>
            <person name="Park H."/>
            <person name="Jeong J."/>
            <person name="Song E.-S."/>
        </authorList>
    </citation>
    <scope>NUCLEOTIDE SEQUENCE [LARGE SCALE GENOMIC DNA]</scope>
    <source>
        <strain evidence="2">51987-8</strain>
    </source>
</reference>
<protein>
    <submittedName>
        <fullName evidence="2">Uncharacterized protein</fullName>
    </submittedName>
</protein>
<dbReference type="Proteomes" id="UP000076154">
    <property type="component" value="Unassembled WGS sequence"/>
</dbReference>
<name>A0A369K8M7_HYPMA</name>
<keyword evidence="3" id="KW-1185">Reference proteome</keyword>
<evidence type="ECO:0000313" key="3">
    <source>
        <dbReference type="Proteomes" id="UP000076154"/>
    </source>
</evidence>
<feature type="compositionally biased region" description="Low complexity" evidence="1">
    <location>
        <begin position="61"/>
        <end position="77"/>
    </location>
</feature>
<evidence type="ECO:0000256" key="1">
    <source>
        <dbReference type="SAM" id="MobiDB-lite"/>
    </source>
</evidence>
<feature type="region of interest" description="Disordered" evidence="1">
    <location>
        <begin position="178"/>
        <end position="241"/>
    </location>
</feature>